<gene>
    <name evidence="1" type="ORF">SSLN_LOCUS3491</name>
</gene>
<evidence type="ECO:0000313" key="1">
    <source>
        <dbReference type="EMBL" id="VDL89876.1"/>
    </source>
</evidence>
<dbReference type="InterPro" id="IPR038222">
    <property type="entry name" value="DHHA2_dom_sf"/>
</dbReference>
<dbReference type="Proteomes" id="UP000275846">
    <property type="component" value="Unassembled WGS sequence"/>
</dbReference>
<dbReference type="EMBL" id="UYSU01032553">
    <property type="protein sequence ID" value="VDL89876.1"/>
    <property type="molecule type" value="Genomic_DNA"/>
</dbReference>
<evidence type="ECO:0000313" key="2">
    <source>
        <dbReference type="Proteomes" id="UP000275846"/>
    </source>
</evidence>
<keyword evidence="2" id="KW-1185">Reference proteome</keyword>
<accession>A0A183SGZ3</accession>
<proteinExistence type="predicted"/>
<sequence length="220" mass="24445">MVDTLGLTNEAKLAQRAMDADFLAAQKLEELGRDELFNEDSSRESIYKQISDAKFCITAQHTSLTTDLPSILRNSSGLTVLQIRSAVQARNGLSLWDLLRRDMKPVSAKPKMPPEIVCSTISGMDFQEMTVRQDFTIAANKFCQDHNVKLLVCVTVGPVKKDNRVRSIVLNKGELPGMRRGLAIFASPENRQFAEAVARPDGPQATLDVCTLFRVKFTTN</sequence>
<organism evidence="3">
    <name type="scientific">Schistocephalus solidus</name>
    <name type="common">Tapeworm</name>
    <dbReference type="NCBI Taxonomy" id="70667"/>
    <lineage>
        <taxon>Eukaryota</taxon>
        <taxon>Metazoa</taxon>
        <taxon>Spiralia</taxon>
        <taxon>Lophotrochozoa</taxon>
        <taxon>Platyhelminthes</taxon>
        <taxon>Cestoda</taxon>
        <taxon>Eucestoda</taxon>
        <taxon>Diphyllobothriidea</taxon>
        <taxon>Diphyllobothriidae</taxon>
        <taxon>Schistocephalus</taxon>
    </lineage>
</organism>
<dbReference type="WBParaSite" id="SSLN_0000359401-mRNA-1">
    <property type="protein sequence ID" value="SSLN_0000359401-mRNA-1"/>
    <property type="gene ID" value="SSLN_0000359401"/>
</dbReference>
<dbReference type="Gene3D" id="3.10.310.20">
    <property type="entry name" value="DHHA2 domain"/>
    <property type="match status" value="1"/>
</dbReference>
<dbReference type="STRING" id="70667.A0A183SGZ3"/>
<protein>
    <submittedName>
        <fullName evidence="3">DHHA2 domain-containing protein</fullName>
    </submittedName>
</protein>
<name>A0A183SGZ3_SCHSO</name>
<evidence type="ECO:0000313" key="3">
    <source>
        <dbReference type="WBParaSite" id="SSLN_0000359401-mRNA-1"/>
    </source>
</evidence>
<reference evidence="1 2" key="2">
    <citation type="submission" date="2018-11" db="EMBL/GenBank/DDBJ databases">
        <authorList>
            <consortium name="Pathogen Informatics"/>
        </authorList>
    </citation>
    <scope>NUCLEOTIDE SEQUENCE [LARGE SCALE GENOMIC DNA]</scope>
    <source>
        <strain evidence="1 2">NST_G2</strain>
    </source>
</reference>
<dbReference type="AlphaFoldDB" id="A0A183SGZ3"/>
<dbReference type="OrthoDB" id="19923at2759"/>
<reference evidence="3" key="1">
    <citation type="submission" date="2016-06" db="UniProtKB">
        <authorList>
            <consortium name="WormBaseParasite"/>
        </authorList>
    </citation>
    <scope>IDENTIFICATION</scope>
</reference>